<feature type="transmembrane region" description="Helical" evidence="1">
    <location>
        <begin position="60"/>
        <end position="81"/>
    </location>
</feature>
<feature type="transmembrane region" description="Helical" evidence="1">
    <location>
        <begin position="142"/>
        <end position="162"/>
    </location>
</feature>
<feature type="transmembrane region" description="Helical" evidence="1">
    <location>
        <begin position="439"/>
        <end position="460"/>
    </location>
</feature>
<dbReference type="Proteomes" id="UP001321786">
    <property type="component" value="Chromosome"/>
</dbReference>
<feature type="transmembrane region" description="Helical" evidence="1">
    <location>
        <begin position="21"/>
        <end position="40"/>
    </location>
</feature>
<dbReference type="AlphaFoldDB" id="A0AAU9E580"/>
<reference evidence="3 4" key="1">
    <citation type="submission" date="2023-08" db="EMBL/GenBank/DDBJ databases">
        <title>Helicovermis profunda gen. nov., sp. nov., a novel mesophilic, fermentative bacterium within the Bacillota from a deep-sea hydrothermal vent chimney.</title>
        <authorList>
            <person name="Miyazaki U."/>
            <person name="Mizutani D."/>
            <person name="Hashimoto Y."/>
            <person name="Tame A."/>
            <person name="Sawayama S."/>
            <person name="Miyazaki J."/>
            <person name="Takai K."/>
            <person name="Nakagawa S."/>
        </authorList>
    </citation>
    <scope>NUCLEOTIDE SEQUENCE [LARGE SCALE GENOMIC DNA]</scope>
    <source>
        <strain evidence="3 4">S502</strain>
    </source>
</reference>
<gene>
    <name evidence="3" type="ORF">HLPR_21620</name>
</gene>
<dbReference type="RefSeq" id="WP_338535443.1">
    <property type="nucleotide sequence ID" value="NZ_AP028654.1"/>
</dbReference>
<evidence type="ECO:0000313" key="3">
    <source>
        <dbReference type="EMBL" id="BEP29831.1"/>
    </source>
</evidence>
<keyword evidence="4" id="KW-1185">Reference proteome</keyword>
<keyword evidence="1" id="KW-0472">Membrane</keyword>
<feature type="transmembrane region" description="Helical" evidence="1">
    <location>
        <begin position="328"/>
        <end position="349"/>
    </location>
</feature>
<feature type="transmembrane region" description="Helical" evidence="1">
    <location>
        <begin position="250"/>
        <end position="269"/>
    </location>
</feature>
<sequence>MEKNILDYNEKNDEKLSSKDYLKFLIPSLIGVFLFLFPIIRDGSVNIPLGYLINFFKNIFKPFGMSIIYMVVLLSSSITLVHKAVKLKFISKSRFWSGIFEVGIIGLIIRVLSIIFSIILILKPEGTIFAMVTNGNTGFLAMDLMFTIFVTFFITCYTIPLISDYGIMDFTGTIFRGLTYPLFKLPGRSTVDLVTSWIGGNSTGILITIRQYVSGHYNAKEAAVIATMFSAVSLPFCLVIANTLKVGDKFMIFYGILVLVGILSTIIMVRIPPLSTFDESTYNDIEYQTDEIAPKGINKYSWAFRKSVLQARKGGGVKEVVIYGTRTYVDLFLSLAPTIMTIAIVALMLSEYTQIFTWVSYPMGYYLNILGVPEAFSAAPATIIGFADMFLPAIVGSSIIAAKTRFIIGILSLVQIVYLSEMGAVLIGSKIPLNIKHLFILFIEKTLIALPLIVLFTNIFGVY</sequence>
<feature type="transmembrane region" description="Helical" evidence="1">
    <location>
        <begin position="222"/>
        <end position="244"/>
    </location>
</feature>
<feature type="transmembrane region" description="Helical" evidence="1">
    <location>
        <begin position="102"/>
        <end position="122"/>
    </location>
</feature>
<dbReference type="Pfam" id="PF07670">
    <property type="entry name" value="Gate"/>
    <property type="match status" value="1"/>
</dbReference>
<feature type="transmembrane region" description="Helical" evidence="1">
    <location>
        <begin position="379"/>
        <end position="400"/>
    </location>
</feature>
<dbReference type="KEGG" id="hprf:HLPR_21620"/>
<proteinExistence type="predicted"/>
<organism evidence="3 4">
    <name type="scientific">Helicovermis profundi</name>
    <dbReference type="NCBI Taxonomy" id="3065157"/>
    <lineage>
        <taxon>Bacteria</taxon>
        <taxon>Bacillati</taxon>
        <taxon>Bacillota</taxon>
        <taxon>Clostridia</taxon>
        <taxon>Helicovermis</taxon>
    </lineage>
</organism>
<keyword evidence="1" id="KW-0812">Transmembrane</keyword>
<feature type="domain" description="Nucleoside transporter/FeoB GTPase Gate" evidence="2">
    <location>
        <begin position="146"/>
        <end position="243"/>
    </location>
</feature>
<name>A0AAU9E580_9FIRM</name>
<evidence type="ECO:0000313" key="4">
    <source>
        <dbReference type="Proteomes" id="UP001321786"/>
    </source>
</evidence>
<evidence type="ECO:0000256" key="1">
    <source>
        <dbReference type="SAM" id="Phobius"/>
    </source>
</evidence>
<dbReference type="InterPro" id="IPR011642">
    <property type="entry name" value="Gate_dom"/>
</dbReference>
<evidence type="ECO:0000259" key="2">
    <source>
        <dbReference type="Pfam" id="PF07670"/>
    </source>
</evidence>
<accession>A0AAU9E580</accession>
<keyword evidence="1" id="KW-1133">Transmembrane helix</keyword>
<dbReference type="EMBL" id="AP028654">
    <property type="protein sequence ID" value="BEP29831.1"/>
    <property type="molecule type" value="Genomic_DNA"/>
</dbReference>
<feature type="transmembrane region" description="Helical" evidence="1">
    <location>
        <begin position="406"/>
        <end position="427"/>
    </location>
</feature>
<protein>
    <submittedName>
        <fullName evidence="3">YjiH family protein</fullName>
    </submittedName>
</protein>